<name>A0A1W1UL45_9DEIO</name>
<accession>A0A1W1UL45</accession>
<keyword evidence="1" id="KW-1133">Transmembrane helix</keyword>
<evidence type="ECO:0000256" key="1">
    <source>
        <dbReference type="SAM" id="Phobius"/>
    </source>
</evidence>
<keyword evidence="3" id="KW-1185">Reference proteome</keyword>
<keyword evidence="1" id="KW-0812">Transmembrane</keyword>
<organism evidence="2 3">
    <name type="scientific">Deinococcus hopiensis KR-140</name>
    <dbReference type="NCBI Taxonomy" id="695939"/>
    <lineage>
        <taxon>Bacteria</taxon>
        <taxon>Thermotogati</taxon>
        <taxon>Deinococcota</taxon>
        <taxon>Deinococci</taxon>
        <taxon>Deinococcales</taxon>
        <taxon>Deinococcaceae</taxon>
        <taxon>Deinococcus</taxon>
    </lineage>
</organism>
<evidence type="ECO:0000313" key="2">
    <source>
        <dbReference type="EMBL" id="SMB81816.1"/>
    </source>
</evidence>
<proteinExistence type="predicted"/>
<dbReference type="AlphaFoldDB" id="A0A1W1UL45"/>
<evidence type="ECO:0000313" key="3">
    <source>
        <dbReference type="Proteomes" id="UP000192582"/>
    </source>
</evidence>
<sequence>MKAKRVFALLLILVACVLLTGAGNFALFAGLVLPSGDSDRFNEALGLCLLCLTGTGLALYGAAR</sequence>
<keyword evidence="1" id="KW-0472">Membrane</keyword>
<protein>
    <submittedName>
        <fullName evidence="2">TIM21 protein</fullName>
    </submittedName>
</protein>
<dbReference type="RefSeq" id="WP_084046054.1">
    <property type="nucleotide sequence ID" value="NZ_FWWU01000005.1"/>
</dbReference>
<feature type="transmembrane region" description="Helical" evidence="1">
    <location>
        <begin position="44"/>
        <end position="63"/>
    </location>
</feature>
<gene>
    <name evidence="2" type="ORF">SAMN00790413_04733</name>
</gene>
<dbReference type="Proteomes" id="UP000192582">
    <property type="component" value="Unassembled WGS sequence"/>
</dbReference>
<dbReference type="PROSITE" id="PS51257">
    <property type="entry name" value="PROKAR_LIPOPROTEIN"/>
    <property type="match status" value="1"/>
</dbReference>
<reference evidence="2 3" key="1">
    <citation type="submission" date="2017-04" db="EMBL/GenBank/DDBJ databases">
        <authorList>
            <person name="Afonso C.L."/>
            <person name="Miller P.J."/>
            <person name="Scott M.A."/>
            <person name="Spackman E."/>
            <person name="Goraichik I."/>
            <person name="Dimitrov K.M."/>
            <person name="Suarez D.L."/>
            <person name="Swayne D.E."/>
        </authorList>
    </citation>
    <scope>NUCLEOTIDE SEQUENCE [LARGE SCALE GENOMIC DNA]</scope>
    <source>
        <strain evidence="2 3">KR-140</strain>
    </source>
</reference>
<dbReference type="EMBL" id="FWWU01000005">
    <property type="protein sequence ID" value="SMB81816.1"/>
    <property type="molecule type" value="Genomic_DNA"/>
</dbReference>